<reference evidence="2 3" key="1">
    <citation type="journal article" date="2016" name="Nat. Commun.">
        <title>Extremotolerant tardigrade genome and improved radiotolerance of human cultured cells by tardigrade-unique protein.</title>
        <authorList>
            <person name="Hashimoto T."/>
            <person name="Horikawa D.D."/>
            <person name="Saito Y."/>
            <person name="Kuwahara H."/>
            <person name="Kozuka-Hata H."/>
            <person name="Shin-I T."/>
            <person name="Minakuchi Y."/>
            <person name="Ohishi K."/>
            <person name="Motoyama A."/>
            <person name="Aizu T."/>
            <person name="Enomoto A."/>
            <person name="Kondo K."/>
            <person name="Tanaka S."/>
            <person name="Hara Y."/>
            <person name="Koshikawa S."/>
            <person name="Sagara H."/>
            <person name="Miura T."/>
            <person name="Yokobori S."/>
            <person name="Miyagawa K."/>
            <person name="Suzuki Y."/>
            <person name="Kubo T."/>
            <person name="Oyama M."/>
            <person name="Kohara Y."/>
            <person name="Fujiyama A."/>
            <person name="Arakawa K."/>
            <person name="Katayama T."/>
            <person name="Toyoda A."/>
            <person name="Kunieda T."/>
        </authorList>
    </citation>
    <scope>NUCLEOTIDE SEQUENCE [LARGE SCALE GENOMIC DNA]</scope>
    <source>
        <strain evidence="2 3">YOKOZUNA-1</strain>
    </source>
</reference>
<organism evidence="2 3">
    <name type="scientific">Ramazzottius varieornatus</name>
    <name type="common">Water bear</name>
    <name type="synonym">Tardigrade</name>
    <dbReference type="NCBI Taxonomy" id="947166"/>
    <lineage>
        <taxon>Eukaryota</taxon>
        <taxon>Metazoa</taxon>
        <taxon>Ecdysozoa</taxon>
        <taxon>Tardigrada</taxon>
        <taxon>Eutardigrada</taxon>
        <taxon>Parachela</taxon>
        <taxon>Hypsibioidea</taxon>
        <taxon>Ramazzottiidae</taxon>
        <taxon>Ramazzottius</taxon>
    </lineage>
</organism>
<dbReference type="InterPro" id="IPR011333">
    <property type="entry name" value="SKP1/BTB/POZ_sf"/>
</dbReference>
<dbReference type="STRING" id="947166.A0A1D1W6G3"/>
<comment type="caution">
    <text evidence="2">The sequence shown here is derived from an EMBL/GenBank/DDBJ whole genome shotgun (WGS) entry which is preliminary data.</text>
</comment>
<evidence type="ECO:0000313" key="3">
    <source>
        <dbReference type="Proteomes" id="UP000186922"/>
    </source>
</evidence>
<dbReference type="Pfam" id="PF00651">
    <property type="entry name" value="BTB"/>
    <property type="match status" value="1"/>
</dbReference>
<dbReference type="OrthoDB" id="10249567at2759"/>
<feature type="domain" description="BTB" evidence="1">
    <location>
        <begin position="7"/>
        <end position="63"/>
    </location>
</feature>
<dbReference type="AlphaFoldDB" id="A0A1D1W6G3"/>
<dbReference type="Gene3D" id="6.10.250.3030">
    <property type="match status" value="1"/>
</dbReference>
<name>A0A1D1W6G3_RAMVA</name>
<evidence type="ECO:0000313" key="2">
    <source>
        <dbReference type="EMBL" id="GAV09017.1"/>
    </source>
</evidence>
<dbReference type="Proteomes" id="UP000186922">
    <property type="component" value="Unassembled WGS sequence"/>
</dbReference>
<dbReference type="Gene3D" id="3.30.710.10">
    <property type="entry name" value="Potassium Channel Kv1.1, Chain A"/>
    <property type="match status" value="1"/>
</dbReference>
<sequence>METETGRCELPDVSTETLDTLLHFMYYNCTKDLASTEHAEDVLVAADKYQMNDLKEACERILAVNLDEENGAELLVLADEVSAKYLKNAALRHIAVSLPVMENCSHLEKTGETAHMELVKEVLTAVGRWGVK</sequence>
<dbReference type="PANTHER" id="PTHR24413">
    <property type="entry name" value="SPECKLE-TYPE POZ PROTEIN"/>
    <property type="match status" value="1"/>
</dbReference>
<dbReference type="SUPFAM" id="SSF54695">
    <property type="entry name" value="POZ domain"/>
    <property type="match status" value="1"/>
</dbReference>
<proteinExistence type="predicted"/>
<evidence type="ECO:0000259" key="1">
    <source>
        <dbReference type="Pfam" id="PF00651"/>
    </source>
</evidence>
<keyword evidence="3" id="KW-1185">Reference proteome</keyword>
<accession>A0A1D1W6G3</accession>
<dbReference type="EMBL" id="BDGG01000020">
    <property type="protein sequence ID" value="GAV09017.1"/>
    <property type="molecule type" value="Genomic_DNA"/>
</dbReference>
<gene>
    <name evidence="2" type="primary">RvY_18623-1</name>
    <name evidence="2" type="synonym">RvY_18623.1</name>
    <name evidence="2" type="ORF">RvY_18623</name>
</gene>
<dbReference type="InterPro" id="IPR000210">
    <property type="entry name" value="BTB/POZ_dom"/>
</dbReference>
<protein>
    <recommendedName>
        <fullName evidence="1">BTB domain-containing protein</fullName>
    </recommendedName>
</protein>